<dbReference type="EMBL" id="LAZR01012007">
    <property type="protein sequence ID" value="KKM47751.1"/>
    <property type="molecule type" value="Genomic_DNA"/>
</dbReference>
<comment type="caution">
    <text evidence="1">The sequence shown here is derived from an EMBL/GenBank/DDBJ whole genome shotgun (WGS) entry which is preliminary data.</text>
</comment>
<dbReference type="PROSITE" id="PS51343">
    <property type="entry name" value="PII_GLNB_DOM"/>
    <property type="match status" value="1"/>
</dbReference>
<dbReference type="PANTHER" id="PTHR30115">
    <property type="entry name" value="NITROGEN REGULATORY PROTEIN P-II"/>
    <property type="match status" value="1"/>
</dbReference>
<dbReference type="PANTHER" id="PTHR30115:SF11">
    <property type="entry name" value="NITROGEN REGULATORY PROTEIN P-II HOMOLOG"/>
    <property type="match status" value="1"/>
</dbReference>
<evidence type="ECO:0008006" key="2">
    <source>
        <dbReference type="Google" id="ProtNLM"/>
    </source>
</evidence>
<evidence type="ECO:0000313" key="1">
    <source>
        <dbReference type="EMBL" id="KKM47751.1"/>
    </source>
</evidence>
<proteinExistence type="predicted"/>
<dbReference type="SUPFAM" id="SSF54913">
    <property type="entry name" value="GlnB-like"/>
    <property type="match status" value="1"/>
</dbReference>
<dbReference type="GO" id="GO:0005829">
    <property type="term" value="C:cytosol"/>
    <property type="evidence" value="ECO:0007669"/>
    <property type="project" value="TreeGrafter"/>
</dbReference>
<dbReference type="InterPro" id="IPR002187">
    <property type="entry name" value="N-reg_PII"/>
</dbReference>
<dbReference type="SMART" id="SM00938">
    <property type="entry name" value="P-II"/>
    <property type="match status" value="1"/>
</dbReference>
<dbReference type="Gene3D" id="3.30.70.120">
    <property type="match status" value="1"/>
</dbReference>
<protein>
    <recommendedName>
        <fullName evidence="2">Nitrogen regulatory protein P-II</fullName>
    </recommendedName>
</protein>
<accession>A0A0F9L4M2</accession>
<name>A0A0F9L4M2_9ZZZZ</name>
<dbReference type="PRINTS" id="PR00340">
    <property type="entry name" value="PIIGLNB"/>
</dbReference>
<dbReference type="GO" id="GO:0030234">
    <property type="term" value="F:enzyme regulator activity"/>
    <property type="evidence" value="ECO:0007669"/>
    <property type="project" value="InterPro"/>
</dbReference>
<dbReference type="InterPro" id="IPR015867">
    <property type="entry name" value="N-reg_PII/ATP_PRibTrfase_C"/>
</dbReference>
<dbReference type="GO" id="GO:0006808">
    <property type="term" value="P:regulation of nitrogen utilization"/>
    <property type="evidence" value="ECO:0007669"/>
    <property type="project" value="InterPro"/>
</dbReference>
<reference evidence="1" key="1">
    <citation type="journal article" date="2015" name="Nature">
        <title>Complex archaea that bridge the gap between prokaryotes and eukaryotes.</title>
        <authorList>
            <person name="Spang A."/>
            <person name="Saw J.H."/>
            <person name="Jorgensen S.L."/>
            <person name="Zaremba-Niedzwiedzka K."/>
            <person name="Martijn J."/>
            <person name="Lind A.E."/>
            <person name="van Eijk R."/>
            <person name="Schleper C."/>
            <person name="Guy L."/>
            <person name="Ettema T.J."/>
        </authorList>
    </citation>
    <scope>NUCLEOTIDE SEQUENCE</scope>
</reference>
<organism evidence="1">
    <name type="scientific">marine sediment metagenome</name>
    <dbReference type="NCBI Taxonomy" id="412755"/>
    <lineage>
        <taxon>unclassified sequences</taxon>
        <taxon>metagenomes</taxon>
        <taxon>ecological metagenomes</taxon>
    </lineage>
</organism>
<dbReference type="Pfam" id="PF00543">
    <property type="entry name" value="P-II"/>
    <property type="match status" value="1"/>
</dbReference>
<dbReference type="AlphaFoldDB" id="A0A0F9L4M2"/>
<dbReference type="InterPro" id="IPR011322">
    <property type="entry name" value="N-reg_PII-like_a/b"/>
</dbReference>
<gene>
    <name evidence="1" type="ORF">LCGC14_1558320</name>
</gene>
<dbReference type="GO" id="GO:0005524">
    <property type="term" value="F:ATP binding"/>
    <property type="evidence" value="ECO:0007669"/>
    <property type="project" value="TreeGrafter"/>
</dbReference>
<sequence length="113" mass="12545">MLKKIECFLQPSKLEEIKDELVKMGVEGMSVSEVKGFGTQRGYLEEEKMSKKVKFLPKAKVEIVVDEEIVEEVIGAIRKLCAAETIGAGKIFVIPVEDAVRIRTAEVGKSAIY</sequence>